<evidence type="ECO:0000256" key="11">
    <source>
        <dbReference type="ARBA" id="ARBA00040810"/>
    </source>
</evidence>
<protein>
    <recommendedName>
        <fullName evidence="11 14">Protoheme IX farnesyltransferase</fullName>
        <ecNumber evidence="3 14">2.5.1.141</ecNumber>
    </recommendedName>
    <alternativeName>
        <fullName evidence="12 14">Heme B farnesyltransferase</fullName>
    </alternativeName>
    <alternativeName>
        <fullName evidence="10 14">Heme O synthase</fullName>
    </alternativeName>
</protein>
<keyword evidence="7 14" id="KW-1133">Transmembrane helix</keyword>
<dbReference type="OrthoDB" id="9814417at2"/>
<dbReference type="NCBIfam" id="NF003349">
    <property type="entry name" value="PRK04375.1-2"/>
    <property type="match status" value="1"/>
</dbReference>
<dbReference type="PROSITE" id="PS00943">
    <property type="entry name" value="UBIA"/>
    <property type="match status" value="1"/>
</dbReference>
<keyword evidence="6 14" id="KW-0812">Transmembrane</keyword>
<evidence type="ECO:0000313" key="16">
    <source>
        <dbReference type="Proteomes" id="UP000255207"/>
    </source>
</evidence>
<feature type="transmembrane region" description="Helical" evidence="14">
    <location>
        <begin position="251"/>
        <end position="272"/>
    </location>
</feature>
<sequence>MSAAFDRLDPRSDGVALTSSGEARDFFELLKPRVMSLVIVTALAGMATAPGSVHPVIALASLLAIAVGAGASGCLNMWYDADIDALMSRTAKRPIPSGRILPSEALAFGLTLSIGSVLVLGLVANLLAAGMLAFTIFFYAVVYSMWLKRWTPQNIVIGGAAGAFPPMIGEAVVTGDFGMHSLVLFAIIFLWTPPHFWALALVKSADYARAGIPMLPNVAGPAATRRQIVAYSLVMAPVAVLPALMGFGGWLYLVVSVVTGLMMIGLALRVLVRTEGEPAKKAAYALFGFSILYLFLLFAVLLVENGLGLKWPLPVYYTLGGSMPLAEGALELFRALPKVLG</sequence>
<feature type="transmembrane region" description="Helical" evidence="14">
    <location>
        <begin position="179"/>
        <end position="202"/>
    </location>
</feature>
<comment type="similarity">
    <text evidence="14">Belongs to the UbiA prenyltransferase family. Protoheme IX farnesyltransferase subfamily.</text>
</comment>
<dbReference type="Gene3D" id="1.10.357.140">
    <property type="entry name" value="UbiA prenyltransferase"/>
    <property type="match status" value="1"/>
</dbReference>
<evidence type="ECO:0000256" key="8">
    <source>
        <dbReference type="ARBA" id="ARBA00023133"/>
    </source>
</evidence>
<evidence type="ECO:0000256" key="9">
    <source>
        <dbReference type="ARBA" id="ARBA00023136"/>
    </source>
</evidence>
<dbReference type="Pfam" id="PF01040">
    <property type="entry name" value="UbiA"/>
    <property type="match status" value="1"/>
</dbReference>
<keyword evidence="9 14" id="KW-0472">Membrane</keyword>
<dbReference type="InterPro" id="IPR000537">
    <property type="entry name" value="UbiA_prenyltransferase"/>
</dbReference>
<keyword evidence="16" id="KW-1185">Reference proteome</keyword>
<evidence type="ECO:0000313" key="15">
    <source>
        <dbReference type="EMBL" id="RDJ23629.1"/>
    </source>
</evidence>
<dbReference type="CDD" id="cd13957">
    <property type="entry name" value="PT_UbiA_Cox10"/>
    <property type="match status" value="1"/>
</dbReference>
<feature type="transmembrane region" description="Helical" evidence="14">
    <location>
        <begin position="228"/>
        <end position="245"/>
    </location>
</feature>
<dbReference type="AlphaFoldDB" id="A0A370L468"/>
<dbReference type="GO" id="GO:0005886">
    <property type="term" value="C:plasma membrane"/>
    <property type="evidence" value="ECO:0007669"/>
    <property type="project" value="UniProtKB-SubCell"/>
</dbReference>
<dbReference type="GO" id="GO:0008495">
    <property type="term" value="F:protoheme IX farnesyltransferase activity"/>
    <property type="evidence" value="ECO:0007669"/>
    <property type="project" value="UniProtKB-UniRule"/>
</dbReference>
<feature type="transmembrane region" description="Helical" evidence="14">
    <location>
        <begin position="154"/>
        <end position="173"/>
    </location>
</feature>
<name>A0A370L468_9HYPH</name>
<organism evidence="15 16">
    <name type="scientific">Bosea caraganae</name>
    <dbReference type="NCBI Taxonomy" id="2763117"/>
    <lineage>
        <taxon>Bacteria</taxon>
        <taxon>Pseudomonadati</taxon>
        <taxon>Pseudomonadota</taxon>
        <taxon>Alphaproteobacteria</taxon>
        <taxon>Hyphomicrobiales</taxon>
        <taxon>Boseaceae</taxon>
        <taxon>Bosea</taxon>
    </lineage>
</organism>
<dbReference type="InterPro" id="IPR030470">
    <property type="entry name" value="UbiA_prenylTrfase_CS"/>
</dbReference>
<comment type="pathway">
    <text evidence="2 14">Porphyrin-containing compound metabolism; heme O biosynthesis; heme O from protoheme: step 1/1.</text>
</comment>
<comment type="caution">
    <text evidence="15">The sequence shown here is derived from an EMBL/GenBank/DDBJ whole genome shotgun (WGS) entry which is preliminary data.</text>
</comment>
<dbReference type="EMBL" id="QQTP01000008">
    <property type="protein sequence ID" value="RDJ23629.1"/>
    <property type="molecule type" value="Genomic_DNA"/>
</dbReference>
<dbReference type="InterPro" id="IPR006369">
    <property type="entry name" value="Protohaem_IX_farnesylTrfase"/>
</dbReference>
<evidence type="ECO:0000256" key="14">
    <source>
        <dbReference type="HAMAP-Rule" id="MF_00154"/>
    </source>
</evidence>
<evidence type="ECO:0000256" key="6">
    <source>
        <dbReference type="ARBA" id="ARBA00022692"/>
    </source>
</evidence>
<feature type="transmembrane region" description="Helical" evidence="14">
    <location>
        <begin position="126"/>
        <end position="147"/>
    </location>
</feature>
<comment type="miscellaneous">
    <text evidence="14">Carbon 2 of the heme B porphyrin ring is defined according to the Fischer nomenclature.</text>
</comment>
<evidence type="ECO:0000256" key="7">
    <source>
        <dbReference type="ARBA" id="ARBA00022989"/>
    </source>
</evidence>
<evidence type="ECO:0000256" key="12">
    <source>
        <dbReference type="ARBA" id="ARBA00042475"/>
    </source>
</evidence>
<evidence type="ECO:0000256" key="10">
    <source>
        <dbReference type="ARBA" id="ARBA00030253"/>
    </source>
</evidence>
<comment type="catalytic activity">
    <reaction evidence="13 14">
        <text>heme b + (2E,6E)-farnesyl diphosphate + H2O = Fe(II)-heme o + diphosphate</text>
        <dbReference type="Rhea" id="RHEA:28070"/>
        <dbReference type="ChEBI" id="CHEBI:15377"/>
        <dbReference type="ChEBI" id="CHEBI:33019"/>
        <dbReference type="ChEBI" id="CHEBI:60344"/>
        <dbReference type="ChEBI" id="CHEBI:60530"/>
        <dbReference type="ChEBI" id="CHEBI:175763"/>
        <dbReference type="EC" id="2.5.1.141"/>
    </reaction>
</comment>
<evidence type="ECO:0000256" key="3">
    <source>
        <dbReference type="ARBA" id="ARBA00012292"/>
    </source>
</evidence>
<comment type="subcellular location">
    <subcellularLocation>
        <location evidence="1 14">Cell membrane</location>
        <topology evidence="1 14">Multi-pass membrane protein</topology>
    </subcellularLocation>
</comment>
<keyword evidence="4 14" id="KW-1003">Cell membrane</keyword>
<feature type="transmembrane region" description="Helical" evidence="14">
    <location>
        <begin position="100"/>
        <end position="120"/>
    </location>
</feature>
<dbReference type="HAMAP" id="MF_00154">
    <property type="entry name" value="CyoE_CtaB"/>
    <property type="match status" value="1"/>
</dbReference>
<evidence type="ECO:0000256" key="2">
    <source>
        <dbReference type="ARBA" id="ARBA00004919"/>
    </source>
</evidence>
<keyword evidence="8 14" id="KW-0350">Heme biosynthesis</keyword>
<feature type="transmembrane region" description="Helical" evidence="14">
    <location>
        <begin position="57"/>
        <end position="79"/>
    </location>
</feature>
<evidence type="ECO:0000256" key="1">
    <source>
        <dbReference type="ARBA" id="ARBA00004651"/>
    </source>
</evidence>
<dbReference type="NCBIfam" id="TIGR01473">
    <property type="entry name" value="cyoE_ctaB"/>
    <property type="match status" value="1"/>
</dbReference>
<proteinExistence type="inferred from homology"/>
<gene>
    <name evidence="14" type="primary">ctaB</name>
    <name evidence="15" type="ORF">DWE98_15910</name>
</gene>
<feature type="transmembrane region" description="Helical" evidence="14">
    <location>
        <begin position="284"/>
        <end position="303"/>
    </location>
</feature>
<dbReference type="InterPro" id="IPR044878">
    <property type="entry name" value="UbiA_sf"/>
</dbReference>
<dbReference type="GO" id="GO:0048034">
    <property type="term" value="P:heme O biosynthetic process"/>
    <property type="evidence" value="ECO:0007669"/>
    <property type="project" value="UniProtKB-UniRule"/>
</dbReference>
<comment type="function">
    <text evidence="14">Converts heme B (protoheme IX) to heme O by substitution of the vinyl group on carbon 2 of heme B porphyrin ring with a hydroxyethyl farnesyl side group.</text>
</comment>
<evidence type="ECO:0000256" key="5">
    <source>
        <dbReference type="ARBA" id="ARBA00022679"/>
    </source>
</evidence>
<dbReference type="UniPathway" id="UPA00834">
    <property type="reaction ID" value="UER00712"/>
</dbReference>
<evidence type="ECO:0000256" key="13">
    <source>
        <dbReference type="ARBA" id="ARBA00047690"/>
    </source>
</evidence>
<evidence type="ECO:0000256" key="4">
    <source>
        <dbReference type="ARBA" id="ARBA00022475"/>
    </source>
</evidence>
<accession>A0A370L468</accession>
<reference evidence="16" key="1">
    <citation type="submission" date="2018-07" db="EMBL/GenBank/DDBJ databases">
        <authorList>
            <person name="Safronova V.I."/>
            <person name="Chirak E.R."/>
            <person name="Sazanova A.L."/>
        </authorList>
    </citation>
    <scope>NUCLEOTIDE SEQUENCE [LARGE SCALE GENOMIC DNA]</scope>
    <source>
        <strain evidence="16">RCAM04685</strain>
    </source>
</reference>
<dbReference type="PANTHER" id="PTHR43448">
    <property type="entry name" value="PROTOHEME IX FARNESYLTRANSFERASE, MITOCHONDRIAL"/>
    <property type="match status" value="1"/>
</dbReference>
<dbReference type="Proteomes" id="UP000255207">
    <property type="component" value="Unassembled WGS sequence"/>
</dbReference>
<dbReference type="PANTHER" id="PTHR43448:SF7">
    <property type="entry name" value="4-HYDROXYBENZOATE SOLANESYLTRANSFERASE"/>
    <property type="match status" value="1"/>
</dbReference>
<feature type="transmembrane region" description="Helical" evidence="14">
    <location>
        <begin position="34"/>
        <end position="51"/>
    </location>
</feature>
<dbReference type="EC" id="2.5.1.141" evidence="3 14"/>
<keyword evidence="5 14" id="KW-0808">Transferase</keyword>